<accession>A0ABD1YIB6</accession>
<dbReference type="Proteomes" id="UP001605036">
    <property type="component" value="Unassembled WGS sequence"/>
</dbReference>
<name>A0ABD1YIB6_9MARC</name>
<comment type="caution">
    <text evidence="1">The sequence shown here is derived from an EMBL/GenBank/DDBJ whole genome shotgun (WGS) entry which is preliminary data.</text>
</comment>
<evidence type="ECO:0000313" key="2">
    <source>
        <dbReference type="Proteomes" id="UP001605036"/>
    </source>
</evidence>
<reference evidence="1 2" key="1">
    <citation type="submission" date="2024-09" db="EMBL/GenBank/DDBJ databases">
        <title>Chromosome-scale assembly of Riccia fluitans.</title>
        <authorList>
            <person name="Paukszto L."/>
            <person name="Sawicki J."/>
            <person name="Karawczyk K."/>
            <person name="Piernik-Szablinska J."/>
            <person name="Szczecinska M."/>
            <person name="Mazdziarz M."/>
        </authorList>
    </citation>
    <scope>NUCLEOTIDE SEQUENCE [LARGE SCALE GENOMIC DNA]</scope>
    <source>
        <strain evidence="1">Rf_01</strain>
        <tissue evidence="1">Aerial parts of the thallus</tissue>
    </source>
</reference>
<dbReference type="EMBL" id="JBHFFA010000004">
    <property type="protein sequence ID" value="KAL2630543.1"/>
    <property type="molecule type" value="Genomic_DNA"/>
</dbReference>
<proteinExistence type="predicted"/>
<organism evidence="1 2">
    <name type="scientific">Riccia fluitans</name>
    <dbReference type="NCBI Taxonomy" id="41844"/>
    <lineage>
        <taxon>Eukaryota</taxon>
        <taxon>Viridiplantae</taxon>
        <taxon>Streptophyta</taxon>
        <taxon>Embryophyta</taxon>
        <taxon>Marchantiophyta</taxon>
        <taxon>Marchantiopsida</taxon>
        <taxon>Marchantiidae</taxon>
        <taxon>Marchantiales</taxon>
        <taxon>Ricciaceae</taxon>
        <taxon>Riccia</taxon>
    </lineage>
</organism>
<dbReference type="AlphaFoldDB" id="A0ABD1YIB6"/>
<gene>
    <name evidence="1" type="ORF">R1flu_015229</name>
</gene>
<keyword evidence="2" id="KW-1185">Reference proteome</keyword>
<evidence type="ECO:0000313" key="1">
    <source>
        <dbReference type="EMBL" id="KAL2630543.1"/>
    </source>
</evidence>
<sequence>MTQERLTSKQKKKDKVMINNRGPAAPVYPGAATLWNLAEVNQEKLIHALLLARRSSKIQQAEGDSCEFIQASVSACVRFELF</sequence>
<protein>
    <submittedName>
        <fullName evidence="1">Uncharacterized protein</fullName>
    </submittedName>
</protein>